<evidence type="ECO:0000256" key="4">
    <source>
        <dbReference type="ARBA" id="ARBA00022759"/>
    </source>
</evidence>
<keyword evidence="8" id="KW-0456">Lyase</keyword>
<dbReference type="GO" id="GO:0033897">
    <property type="term" value="F:ribonuclease T2 activity"/>
    <property type="evidence" value="ECO:0007669"/>
    <property type="project" value="UniProtKB-EC"/>
</dbReference>
<keyword evidence="13" id="KW-1185">Reference proteome</keyword>
<protein>
    <recommendedName>
        <fullName evidence="2">ribonuclease T2</fullName>
        <ecNumber evidence="2">4.6.1.19</ecNumber>
    </recommendedName>
</protein>
<evidence type="ECO:0000256" key="6">
    <source>
        <dbReference type="ARBA" id="ARBA00023157"/>
    </source>
</evidence>
<evidence type="ECO:0000256" key="2">
    <source>
        <dbReference type="ARBA" id="ARBA00012571"/>
    </source>
</evidence>
<dbReference type="CDD" id="cd01061">
    <property type="entry name" value="RNase_T2_euk"/>
    <property type="match status" value="1"/>
</dbReference>
<evidence type="ECO:0000256" key="10">
    <source>
        <dbReference type="RuleBase" id="RU004328"/>
    </source>
</evidence>
<feature type="active site" evidence="9">
    <location>
        <position position="139"/>
    </location>
</feature>
<dbReference type="GO" id="GO:0016787">
    <property type="term" value="F:hydrolase activity"/>
    <property type="evidence" value="ECO:0007669"/>
    <property type="project" value="UniProtKB-KW"/>
</dbReference>
<gene>
    <name evidence="12" type="ORF">C8Q69DRAFT_312245</name>
</gene>
<dbReference type="GO" id="GO:0003723">
    <property type="term" value="F:RNA binding"/>
    <property type="evidence" value="ECO:0007669"/>
    <property type="project" value="InterPro"/>
</dbReference>
<dbReference type="InterPro" id="IPR033130">
    <property type="entry name" value="RNase_T2_His_AS_2"/>
</dbReference>
<evidence type="ECO:0000256" key="8">
    <source>
        <dbReference type="ARBA" id="ARBA00023239"/>
    </source>
</evidence>
<dbReference type="PANTHER" id="PTHR11240:SF79">
    <property type="entry name" value="RIBONUCLEASE T2"/>
    <property type="match status" value="1"/>
</dbReference>
<evidence type="ECO:0000256" key="1">
    <source>
        <dbReference type="ARBA" id="ARBA00007469"/>
    </source>
</evidence>
<evidence type="ECO:0000256" key="9">
    <source>
        <dbReference type="PIRSR" id="PIRSR633697-1"/>
    </source>
</evidence>
<evidence type="ECO:0000256" key="3">
    <source>
        <dbReference type="ARBA" id="ARBA00022722"/>
    </source>
</evidence>
<evidence type="ECO:0000313" key="13">
    <source>
        <dbReference type="Proteomes" id="UP000283841"/>
    </source>
</evidence>
<dbReference type="Pfam" id="PF00445">
    <property type="entry name" value="Ribonuclease_T2"/>
    <property type="match status" value="1"/>
</dbReference>
<dbReference type="SUPFAM" id="SSF55895">
    <property type="entry name" value="Ribonuclease Rh-like"/>
    <property type="match status" value="1"/>
</dbReference>
<dbReference type="EC" id="4.6.1.19" evidence="2"/>
<dbReference type="Gene3D" id="3.90.730.10">
    <property type="entry name" value="Ribonuclease T2-like"/>
    <property type="match status" value="1"/>
</dbReference>
<proteinExistence type="inferred from homology"/>
<dbReference type="InterPro" id="IPR033697">
    <property type="entry name" value="Ribonuclease_T2_eukaryotic"/>
</dbReference>
<keyword evidence="6" id="KW-1015">Disulfide bond</keyword>
<feature type="active site" evidence="9">
    <location>
        <position position="143"/>
    </location>
</feature>
<dbReference type="PANTHER" id="PTHR11240">
    <property type="entry name" value="RIBONUCLEASE T2"/>
    <property type="match status" value="1"/>
</dbReference>
<dbReference type="PROSITE" id="PS00531">
    <property type="entry name" value="RNASE_T2_2"/>
    <property type="match status" value="1"/>
</dbReference>
<keyword evidence="4" id="KW-0255">Endonuclease</keyword>
<evidence type="ECO:0000256" key="11">
    <source>
        <dbReference type="SAM" id="SignalP"/>
    </source>
</evidence>
<feature type="active site" evidence="9">
    <location>
        <position position="81"/>
    </location>
</feature>
<reference evidence="12 13" key="1">
    <citation type="journal article" date="2018" name="Front. Microbiol.">
        <title>Genomic and genetic insights into a cosmopolitan fungus, Paecilomyces variotii (Eurotiales).</title>
        <authorList>
            <person name="Urquhart A.S."/>
            <person name="Mondo S.J."/>
            <person name="Makela M.R."/>
            <person name="Hane J.K."/>
            <person name="Wiebenga A."/>
            <person name="He G."/>
            <person name="Mihaltcheva S."/>
            <person name="Pangilinan J."/>
            <person name="Lipzen A."/>
            <person name="Barry K."/>
            <person name="de Vries R.P."/>
            <person name="Grigoriev I.V."/>
            <person name="Idnurm A."/>
        </authorList>
    </citation>
    <scope>NUCLEOTIDE SEQUENCE [LARGE SCALE GENOMIC DNA]</scope>
    <source>
        <strain evidence="12 13">CBS 101075</strain>
    </source>
</reference>
<evidence type="ECO:0000256" key="7">
    <source>
        <dbReference type="ARBA" id="ARBA00023180"/>
    </source>
</evidence>
<organism evidence="12 13">
    <name type="scientific">Byssochlamys spectabilis</name>
    <name type="common">Paecilomyces variotii</name>
    <dbReference type="NCBI Taxonomy" id="264951"/>
    <lineage>
        <taxon>Eukaryota</taxon>
        <taxon>Fungi</taxon>
        <taxon>Dikarya</taxon>
        <taxon>Ascomycota</taxon>
        <taxon>Pezizomycotina</taxon>
        <taxon>Eurotiomycetes</taxon>
        <taxon>Eurotiomycetidae</taxon>
        <taxon>Eurotiales</taxon>
        <taxon>Thermoascaceae</taxon>
        <taxon>Paecilomyces</taxon>
    </lineage>
</organism>
<dbReference type="STRING" id="264951.A0A443HQB6"/>
<dbReference type="Proteomes" id="UP000283841">
    <property type="component" value="Unassembled WGS sequence"/>
</dbReference>
<keyword evidence="7" id="KW-0325">Glycoprotein</keyword>
<keyword evidence="5" id="KW-0378">Hydrolase</keyword>
<dbReference type="GO" id="GO:0006401">
    <property type="term" value="P:RNA catabolic process"/>
    <property type="evidence" value="ECO:0007669"/>
    <property type="project" value="TreeGrafter"/>
</dbReference>
<keyword evidence="11" id="KW-0732">Signal</keyword>
<dbReference type="PROSITE" id="PS00530">
    <property type="entry name" value="RNASE_T2_1"/>
    <property type="match status" value="1"/>
</dbReference>
<dbReference type="GeneID" id="39596544"/>
<feature type="chain" id="PRO_5019135907" description="ribonuclease T2" evidence="11">
    <location>
        <begin position="28"/>
        <end position="266"/>
    </location>
</feature>
<sequence length="266" mass="29307">MPPSSTLSKSTMAALASQLFLAGGALASLQACPLNTTQLSCHNTTAIKDSCCFNSPGGLLLQTQFWDTNPATGPDDSWTIHGLWPDNCDGTYQSNCDEARAYKNITEILKAEGRTELLDYMNTYWKDEDGDDESFWEHEWGKHGTCINTIDPSCYTNYKPQEEVGAYFNKVVDLFKGLNTYKFLSDANITPSSSKTYDLSDLQDALTKAHGAKVTINCEDDALDEVWYFFNVRGNAINGQYVAADAASDSTCPQSGIKYLPKDSDN</sequence>
<dbReference type="GO" id="GO:0005576">
    <property type="term" value="C:extracellular region"/>
    <property type="evidence" value="ECO:0007669"/>
    <property type="project" value="TreeGrafter"/>
</dbReference>
<evidence type="ECO:0000313" key="12">
    <source>
        <dbReference type="EMBL" id="RWQ93991.1"/>
    </source>
</evidence>
<dbReference type="InterPro" id="IPR001568">
    <property type="entry name" value="RNase_T2-like"/>
</dbReference>
<keyword evidence="3" id="KW-0540">Nuclease</keyword>
<evidence type="ECO:0000256" key="5">
    <source>
        <dbReference type="ARBA" id="ARBA00022801"/>
    </source>
</evidence>
<dbReference type="InterPro" id="IPR036430">
    <property type="entry name" value="RNase_T2-like_sf"/>
</dbReference>
<dbReference type="RefSeq" id="XP_028483636.1">
    <property type="nucleotide sequence ID" value="XM_028627267.1"/>
</dbReference>
<dbReference type="EMBL" id="RCNU01000008">
    <property type="protein sequence ID" value="RWQ93991.1"/>
    <property type="molecule type" value="Genomic_DNA"/>
</dbReference>
<dbReference type="AlphaFoldDB" id="A0A443HQB6"/>
<comment type="caution">
    <text evidence="12">The sequence shown here is derived from an EMBL/GenBank/DDBJ whole genome shotgun (WGS) entry which is preliminary data.</text>
</comment>
<dbReference type="FunFam" id="3.90.730.10:FF:000004">
    <property type="entry name" value="Ribonuclease T2-like"/>
    <property type="match status" value="1"/>
</dbReference>
<dbReference type="InterPro" id="IPR018188">
    <property type="entry name" value="RNase_T2_His_AS_1"/>
</dbReference>
<accession>A0A443HQB6</accession>
<dbReference type="VEuPathDB" id="FungiDB:C8Q69DRAFT_312245"/>
<name>A0A443HQB6_BYSSP</name>
<feature type="signal peptide" evidence="11">
    <location>
        <begin position="1"/>
        <end position="27"/>
    </location>
</feature>
<comment type="similarity">
    <text evidence="1 10">Belongs to the RNase T2 family.</text>
</comment>